<proteinExistence type="predicted"/>
<reference evidence="1" key="2">
    <citation type="journal article" date="2020" name="Nat. Commun.">
        <title>Large-scale genome sequencing of mycorrhizal fungi provides insights into the early evolution of symbiotic traits.</title>
        <authorList>
            <person name="Miyauchi S."/>
            <person name="Kiss E."/>
            <person name="Kuo A."/>
            <person name="Drula E."/>
            <person name="Kohler A."/>
            <person name="Sanchez-Garcia M."/>
            <person name="Morin E."/>
            <person name="Andreopoulos B."/>
            <person name="Barry K.W."/>
            <person name="Bonito G."/>
            <person name="Buee M."/>
            <person name="Carver A."/>
            <person name="Chen C."/>
            <person name="Cichocki N."/>
            <person name="Clum A."/>
            <person name="Culley D."/>
            <person name="Crous P.W."/>
            <person name="Fauchery L."/>
            <person name="Girlanda M."/>
            <person name="Hayes R.D."/>
            <person name="Keri Z."/>
            <person name="LaButti K."/>
            <person name="Lipzen A."/>
            <person name="Lombard V."/>
            <person name="Magnuson J."/>
            <person name="Maillard F."/>
            <person name="Murat C."/>
            <person name="Nolan M."/>
            <person name="Ohm R.A."/>
            <person name="Pangilinan J."/>
            <person name="Pereira M.F."/>
            <person name="Perotto S."/>
            <person name="Peter M."/>
            <person name="Pfister S."/>
            <person name="Riley R."/>
            <person name="Sitrit Y."/>
            <person name="Stielow J.B."/>
            <person name="Szollosi G."/>
            <person name="Zifcakova L."/>
            <person name="Stursova M."/>
            <person name="Spatafora J.W."/>
            <person name="Tedersoo L."/>
            <person name="Vaario L.M."/>
            <person name="Yamada A."/>
            <person name="Yan M."/>
            <person name="Wang P."/>
            <person name="Xu J."/>
            <person name="Bruns T."/>
            <person name="Baldrian P."/>
            <person name="Vilgalys R."/>
            <person name="Dunand C."/>
            <person name="Henrissat B."/>
            <person name="Grigoriev I.V."/>
            <person name="Hibbett D."/>
            <person name="Nagy L.G."/>
            <person name="Martin F.M."/>
        </authorList>
    </citation>
    <scope>NUCLEOTIDE SEQUENCE</scope>
    <source>
        <strain evidence="1">P2</strain>
    </source>
</reference>
<reference evidence="1" key="1">
    <citation type="submission" date="2019-10" db="EMBL/GenBank/DDBJ databases">
        <authorList>
            <consortium name="DOE Joint Genome Institute"/>
            <person name="Kuo A."/>
            <person name="Miyauchi S."/>
            <person name="Kiss E."/>
            <person name="Drula E."/>
            <person name="Kohler A."/>
            <person name="Sanchez-Garcia M."/>
            <person name="Andreopoulos B."/>
            <person name="Barry K.W."/>
            <person name="Bonito G."/>
            <person name="Buee M."/>
            <person name="Carver A."/>
            <person name="Chen C."/>
            <person name="Cichocki N."/>
            <person name="Clum A."/>
            <person name="Culley D."/>
            <person name="Crous P.W."/>
            <person name="Fauchery L."/>
            <person name="Girlanda M."/>
            <person name="Hayes R."/>
            <person name="Keri Z."/>
            <person name="Labutti K."/>
            <person name="Lipzen A."/>
            <person name="Lombard V."/>
            <person name="Magnuson J."/>
            <person name="Maillard F."/>
            <person name="Morin E."/>
            <person name="Murat C."/>
            <person name="Nolan M."/>
            <person name="Ohm R."/>
            <person name="Pangilinan J."/>
            <person name="Pereira M."/>
            <person name="Perotto S."/>
            <person name="Peter M."/>
            <person name="Riley R."/>
            <person name="Sitrit Y."/>
            <person name="Stielow B."/>
            <person name="Szollosi G."/>
            <person name="Zifcakova L."/>
            <person name="Stursova M."/>
            <person name="Spatafora J.W."/>
            <person name="Tedersoo L."/>
            <person name="Vaario L.-M."/>
            <person name="Yamada A."/>
            <person name="Yan M."/>
            <person name="Wang P."/>
            <person name="Xu J."/>
            <person name="Bruns T."/>
            <person name="Baldrian P."/>
            <person name="Vilgalys R."/>
            <person name="Henrissat B."/>
            <person name="Grigoriev I.V."/>
            <person name="Hibbett D."/>
            <person name="Nagy L.G."/>
            <person name="Martin F.M."/>
        </authorList>
    </citation>
    <scope>NUCLEOTIDE SEQUENCE</scope>
    <source>
        <strain evidence="1">P2</strain>
    </source>
</reference>
<comment type="caution">
    <text evidence="1">The sequence shown here is derived from an EMBL/GenBank/DDBJ whole genome shotgun (WGS) entry which is preliminary data.</text>
</comment>
<keyword evidence="2" id="KW-1185">Reference proteome</keyword>
<accession>A0ACB6Z3J1</accession>
<evidence type="ECO:0000313" key="1">
    <source>
        <dbReference type="EMBL" id="KAF9644127.1"/>
    </source>
</evidence>
<dbReference type="Proteomes" id="UP000886501">
    <property type="component" value="Unassembled WGS sequence"/>
</dbReference>
<protein>
    <submittedName>
        <fullName evidence="1">Uncharacterized protein</fullName>
    </submittedName>
</protein>
<dbReference type="EMBL" id="MU118159">
    <property type="protein sequence ID" value="KAF9644127.1"/>
    <property type="molecule type" value="Genomic_DNA"/>
</dbReference>
<name>A0ACB6Z3J1_THEGA</name>
<organism evidence="1 2">
    <name type="scientific">Thelephora ganbajun</name>
    <name type="common">Ganba fungus</name>
    <dbReference type="NCBI Taxonomy" id="370292"/>
    <lineage>
        <taxon>Eukaryota</taxon>
        <taxon>Fungi</taxon>
        <taxon>Dikarya</taxon>
        <taxon>Basidiomycota</taxon>
        <taxon>Agaricomycotina</taxon>
        <taxon>Agaricomycetes</taxon>
        <taxon>Thelephorales</taxon>
        <taxon>Thelephoraceae</taxon>
        <taxon>Thelephora</taxon>
    </lineage>
</organism>
<gene>
    <name evidence="1" type="ORF">BDM02DRAFT_3190896</name>
</gene>
<evidence type="ECO:0000313" key="2">
    <source>
        <dbReference type="Proteomes" id="UP000886501"/>
    </source>
</evidence>
<sequence>MKRLFGKSPKKSPKPSPKHISLRTPVKIAPGSLGFRAKLDIGPDGVHEDDSGEDKELPTPEASISGVAVVGTDPCD</sequence>